<protein>
    <submittedName>
        <fullName evidence="1">Uncharacterized protein</fullName>
    </submittedName>
</protein>
<name>A0ABV2QES1_9BURK</name>
<keyword evidence="2" id="KW-1185">Reference proteome</keyword>
<gene>
    <name evidence="1" type="ORF">ABIE13_004570</name>
</gene>
<sequence length="159" mass="17130">MNQQLETYANSICLSAPENERLRLAFGYACAKRIEHLLEEPEVVECLNLLGKYLEGTLDAVVLLQVQKDADQLANRHRGSKSIDGCGHAAVSASYAIANAVNGKAIQAASYSAYAMVYADGGYGAVAHHEAFDGEFSWQLNKLIALSAEFIPQSAHSIA</sequence>
<evidence type="ECO:0000313" key="1">
    <source>
        <dbReference type="EMBL" id="MET4579442.1"/>
    </source>
</evidence>
<accession>A0ABV2QES1</accession>
<dbReference type="Proteomes" id="UP001549320">
    <property type="component" value="Unassembled WGS sequence"/>
</dbReference>
<comment type="caution">
    <text evidence="1">The sequence shown here is derived from an EMBL/GenBank/DDBJ whole genome shotgun (WGS) entry which is preliminary data.</text>
</comment>
<reference evidence="1 2" key="1">
    <citation type="submission" date="2024-06" db="EMBL/GenBank/DDBJ databases">
        <title>Sorghum-associated microbial communities from plants grown in Nebraska, USA.</title>
        <authorList>
            <person name="Schachtman D."/>
        </authorList>
    </citation>
    <scope>NUCLEOTIDE SEQUENCE [LARGE SCALE GENOMIC DNA]</scope>
    <source>
        <strain evidence="1 2">2709</strain>
    </source>
</reference>
<evidence type="ECO:0000313" key="2">
    <source>
        <dbReference type="Proteomes" id="UP001549320"/>
    </source>
</evidence>
<dbReference type="EMBL" id="JBEPSH010000009">
    <property type="protein sequence ID" value="MET4579442.1"/>
    <property type="molecule type" value="Genomic_DNA"/>
</dbReference>
<proteinExistence type="predicted"/>
<organism evidence="1 2">
    <name type="scientific">Ottowia thiooxydans</name>
    <dbReference type="NCBI Taxonomy" id="219182"/>
    <lineage>
        <taxon>Bacteria</taxon>
        <taxon>Pseudomonadati</taxon>
        <taxon>Pseudomonadota</taxon>
        <taxon>Betaproteobacteria</taxon>
        <taxon>Burkholderiales</taxon>
        <taxon>Comamonadaceae</taxon>
        <taxon>Ottowia</taxon>
    </lineage>
</organism>
<dbReference type="RefSeq" id="WP_354447532.1">
    <property type="nucleotide sequence ID" value="NZ_JBEPSH010000009.1"/>
</dbReference>